<dbReference type="SUPFAM" id="SSF55874">
    <property type="entry name" value="ATPase domain of HSP90 chaperone/DNA topoisomerase II/histidine kinase"/>
    <property type="match status" value="1"/>
</dbReference>
<dbReference type="GO" id="GO:0000155">
    <property type="term" value="F:phosphorelay sensor kinase activity"/>
    <property type="evidence" value="ECO:0007669"/>
    <property type="project" value="InterPro"/>
</dbReference>
<name>A0A3D8PIJ0_9BACI</name>
<dbReference type="Pfam" id="PF00512">
    <property type="entry name" value="HisKA"/>
    <property type="match status" value="1"/>
</dbReference>
<dbReference type="Gene3D" id="1.10.287.130">
    <property type="match status" value="1"/>
</dbReference>
<dbReference type="InterPro" id="IPR005467">
    <property type="entry name" value="His_kinase_dom"/>
</dbReference>
<dbReference type="FunFam" id="3.30.565.10:FF:000006">
    <property type="entry name" value="Sensor histidine kinase WalK"/>
    <property type="match status" value="1"/>
</dbReference>
<organism evidence="17 18">
    <name type="scientific">Oceanobacillus chungangensis</name>
    <dbReference type="NCBI Taxonomy" id="1229152"/>
    <lineage>
        <taxon>Bacteria</taxon>
        <taxon>Bacillati</taxon>
        <taxon>Bacillota</taxon>
        <taxon>Bacilli</taxon>
        <taxon>Bacillales</taxon>
        <taxon>Bacillaceae</taxon>
        <taxon>Oceanobacillus</taxon>
    </lineage>
</organism>
<dbReference type="AlphaFoldDB" id="A0A3D8PIJ0"/>
<evidence type="ECO:0000259" key="15">
    <source>
        <dbReference type="PROSITE" id="PS50109"/>
    </source>
</evidence>
<evidence type="ECO:0000256" key="14">
    <source>
        <dbReference type="SAM" id="Phobius"/>
    </source>
</evidence>
<dbReference type="SMART" id="SM00387">
    <property type="entry name" value="HATPase_c"/>
    <property type="match status" value="1"/>
</dbReference>
<dbReference type="Gene3D" id="6.10.340.10">
    <property type="match status" value="1"/>
</dbReference>
<dbReference type="RefSeq" id="WP_115750887.1">
    <property type="nucleotide sequence ID" value="NZ_PIOD01000023.1"/>
</dbReference>
<dbReference type="EC" id="2.7.13.3" evidence="3"/>
<feature type="transmembrane region" description="Helical" evidence="14">
    <location>
        <begin position="12"/>
        <end position="34"/>
    </location>
</feature>
<evidence type="ECO:0000313" key="17">
    <source>
        <dbReference type="EMBL" id="RDW15874.1"/>
    </source>
</evidence>
<keyword evidence="10" id="KW-0067">ATP-binding</keyword>
<evidence type="ECO:0000256" key="1">
    <source>
        <dbReference type="ARBA" id="ARBA00000085"/>
    </source>
</evidence>
<dbReference type="PANTHER" id="PTHR45528">
    <property type="entry name" value="SENSOR HISTIDINE KINASE CPXA"/>
    <property type="match status" value="1"/>
</dbReference>
<evidence type="ECO:0000256" key="7">
    <source>
        <dbReference type="ARBA" id="ARBA00022692"/>
    </source>
</evidence>
<comment type="subcellular location">
    <subcellularLocation>
        <location evidence="2">Cell membrane</location>
        <topology evidence="2">Multi-pass membrane protein</topology>
    </subcellularLocation>
</comment>
<reference evidence="18" key="1">
    <citation type="submission" date="2017-11" db="EMBL/GenBank/DDBJ databases">
        <authorList>
            <person name="Zhu W."/>
        </authorList>
    </citation>
    <scope>NUCLEOTIDE SEQUENCE [LARGE SCALE GENOMIC DNA]</scope>
    <source>
        <strain evidence="18">CAU 1051</strain>
    </source>
</reference>
<dbReference type="InterPro" id="IPR003660">
    <property type="entry name" value="HAMP_dom"/>
</dbReference>
<keyword evidence="7 14" id="KW-0812">Transmembrane</keyword>
<evidence type="ECO:0000256" key="11">
    <source>
        <dbReference type="ARBA" id="ARBA00022989"/>
    </source>
</evidence>
<dbReference type="InterPro" id="IPR003594">
    <property type="entry name" value="HATPase_dom"/>
</dbReference>
<evidence type="ECO:0000256" key="12">
    <source>
        <dbReference type="ARBA" id="ARBA00023012"/>
    </source>
</evidence>
<dbReference type="SUPFAM" id="SSF158472">
    <property type="entry name" value="HAMP domain-like"/>
    <property type="match status" value="1"/>
</dbReference>
<gene>
    <name evidence="17" type="ORF">CWR45_16110</name>
</gene>
<keyword evidence="18" id="KW-1185">Reference proteome</keyword>
<sequence>MHKKNTIFSRMYLSYSFIIVLSFLLFIGVFFYLFHINLYKEYEDTYQHQYVQIEKQLKNQDNYNWSANETADILSYSLNQPGYQIYIVDEESKQIFGPDPNQTSQFISISDDILNQVTAGELVSEGGLENGELRYTVASTLTSNINGVDKPIMVMIFHDLTHEYQQVIWMILFTFLIAILFAGVILWFMSKRITAPLREMSEITRQYAKGDFSKSVQYQLNDEIGQLAKSFTYMAKELNDLETRRKQFISNVSHELRSPLTSINGFIIALMDGTIPNNRLTHYYGLMKDETERMIKLVNDTLDMNQLEEGHSKILRTDYNLTDQIYRVIHKLEPHFIKKDLEIRVNTESEYYVYADKGRIEQVIVNLLQNAVQFSNKNAKIDITLIKDGQYVNVLIQDFGEGIEEEQLDLIWRRFYKVDEARTNKSGAGLGLAIVKSILDLHETEIKVRTKLGEGTAFTFTLPLSE</sequence>
<feature type="domain" description="HAMP" evidence="16">
    <location>
        <begin position="191"/>
        <end position="243"/>
    </location>
</feature>
<keyword evidence="5" id="KW-0597">Phosphoprotein</keyword>
<dbReference type="PROSITE" id="PS50885">
    <property type="entry name" value="HAMP"/>
    <property type="match status" value="1"/>
</dbReference>
<dbReference type="Pfam" id="PF00672">
    <property type="entry name" value="HAMP"/>
    <property type="match status" value="1"/>
</dbReference>
<evidence type="ECO:0000256" key="10">
    <source>
        <dbReference type="ARBA" id="ARBA00022840"/>
    </source>
</evidence>
<proteinExistence type="predicted"/>
<dbReference type="InterPro" id="IPR050398">
    <property type="entry name" value="HssS/ArlS-like"/>
</dbReference>
<evidence type="ECO:0000256" key="2">
    <source>
        <dbReference type="ARBA" id="ARBA00004651"/>
    </source>
</evidence>
<dbReference type="SMART" id="SM00388">
    <property type="entry name" value="HisKA"/>
    <property type="match status" value="1"/>
</dbReference>
<evidence type="ECO:0000256" key="6">
    <source>
        <dbReference type="ARBA" id="ARBA00022679"/>
    </source>
</evidence>
<evidence type="ECO:0000259" key="16">
    <source>
        <dbReference type="PROSITE" id="PS50885"/>
    </source>
</evidence>
<dbReference type="CDD" id="cd06225">
    <property type="entry name" value="HAMP"/>
    <property type="match status" value="1"/>
</dbReference>
<dbReference type="InterPro" id="IPR004358">
    <property type="entry name" value="Sig_transdc_His_kin-like_C"/>
</dbReference>
<dbReference type="InterPro" id="IPR003661">
    <property type="entry name" value="HisK_dim/P_dom"/>
</dbReference>
<evidence type="ECO:0000256" key="5">
    <source>
        <dbReference type="ARBA" id="ARBA00022553"/>
    </source>
</evidence>
<feature type="transmembrane region" description="Helical" evidence="14">
    <location>
        <begin position="167"/>
        <end position="188"/>
    </location>
</feature>
<dbReference type="EMBL" id="PIOD01000023">
    <property type="protein sequence ID" value="RDW15874.1"/>
    <property type="molecule type" value="Genomic_DNA"/>
</dbReference>
<dbReference type="InterPro" id="IPR036890">
    <property type="entry name" value="HATPase_C_sf"/>
</dbReference>
<keyword evidence="4" id="KW-1003">Cell membrane</keyword>
<evidence type="ECO:0000313" key="18">
    <source>
        <dbReference type="Proteomes" id="UP000256520"/>
    </source>
</evidence>
<keyword evidence="9" id="KW-0418">Kinase</keyword>
<dbReference type="GO" id="GO:0005524">
    <property type="term" value="F:ATP binding"/>
    <property type="evidence" value="ECO:0007669"/>
    <property type="project" value="UniProtKB-KW"/>
</dbReference>
<feature type="domain" description="Histidine kinase" evidence="15">
    <location>
        <begin position="251"/>
        <end position="466"/>
    </location>
</feature>
<keyword evidence="11 14" id="KW-1133">Transmembrane helix</keyword>
<dbReference type="Proteomes" id="UP000256520">
    <property type="component" value="Unassembled WGS sequence"/>
</dbReference>
<keyword evidence="13 14" id="KW-0472">Membrane</keyword>
<dbReference type="Pfam" id="PF02518">
    <property type="entry name" value="HATPase_c"/>
    <property type="match status" value="1"/>
</dbReference>
<evidence type="ECO:0000256" key="9">
    <source>
        <dbReference type="ARBA" id="ARBA00022777"/>
    </source>
</evidence>
<keyword evidence="6" id="KW-0808">Transferase</keyword>
<comment type="catalytic activity">
    <reaction evidence="1">
        <text>ATP + protein L-histidine = ADP + protein N-phospho-L-histidine.</text>
        <dbReference type="EC" id="2.7.13.3"/>
    </reaction>
</comment>
<dbReference type="Gene3D" id="3.30.565.10">
    <property type="entry name" value="Histidine kinase-like ATPase, C-terminal domain"/>
    <property type="match status" value="1"/>
</dbReference>
<accession>A0A3D8PIJ0</accession>
<dbReference type="PRINTS" id="PR00344">
    <property type="entry name" value="BCTRLSENSOR"/>
</dbReference>
<comment type="caution">
    <text evidence="17">The sequence shown here is derived from an EMBL/GenBank/DDBJ whole genome shotgun (WGS) entry which is preliminary data.</text>
</comment>
<keyword evidence="12" id="KW-0902">Two-component regulatory system</keyword>
<protein>
    <recommendedName>
        <fullName evidence="3">histidine kinase</fullName>
        <ecNumber evidence="3">2.7.13.3</ecNumber>
    </recommendedName>
</protein>
<dbReference type="CDD" id="cd00082">
    <property type="entry name" value="HisKA"/>
    <property type="match status" value="1"/>
</dbReference>
<dbReference type="SUPFAM" id="SSF47384">
    <property type="entry name" value="Homodimeric domain of signal transducing histidine kinase"/>
    <property type="match status" value="1"/>
</dbReference>
<dbReference type="SMART" id="SM00304">
    <property type="entry name" value="HAMP"/>
    <property type="match status" value="1"/>
</dbReference>
<dbReference type="OrthoDB" id="9813151at2"/>
<dbReference type="FunFam" id="1.10.287.130:FF:000001">
    <property type="entry name" value="Two-component sensor histidine kinase"/>
    <property type="match status" value="1"/>
</dbReference>
<keyword evidence="8" id="KW-0547">Nucleotide-binding</keyword>
<evidence type="ECO:0000256" key="3">
    <source>
        <dbReference type="ARBA" id="ARBA00012438"/>
    </source>
</evidence>
<evidence type="ECO:0000256" key="4">
    <source>
        <dbReference type="ARBA" id="ARBA00022475"/>
    </source>
</evidence>
<dbReference type="InterPro" id="IPR036097">
    <property type="entry name" value="HisK_dim/P_sf"/>
</dbReference>
<dbReference type="PROSITE" id="PS50109">
    <property type="entry name" value="HIS_KIN"/>
    <property type="match status" value="1"/>
</dbReference>
<evidence type="ECO:0000256" key="13">
    <source>
        <dbReference type="ARBA" id="ARBA00023136"/>
    </source>
</evidence>
<dbReference type="PANTHER" id="PTHR45528:SF1">
    <property type="entry name" value="SENSOR HISTIDINE KINASE CPXA"/>
    <property type="match status" value="1"/>
</dbReference>
<dbReference type="GO" id="GO:0005886">
    <property type="term" value="C:plasma membrane"/>
    <property type="evidence" value="ECO:0007669"/>
    <property type="project" value="UniProtKB-SubCell"/>
</dbReference>
<evidence type="ECO:0000256" key="8">
    <source>
        <dbReference type="ARBA" id="ARBA00022741"/>
    </source>
</evidence>